<keyword evidence="1" id="KW-0812">Transmembrane</keyword>
<keyword evidence="1" id="KW-1133">Transmembrane helix</keyword>
<evidence type="ECO:0000313" key="2">
    <source>
        <dbReference type="EMBL" id="MDN4474765.1"/>
    </source>
</evidence>
<name>A0ABT8G6K0_9MICO</name>
<protein>
    <submittedName>
        <fullName evidence="2">Uncharacterized protein</fullName>
    </submittedName>
</protein>
<sequence>MHPTAKRCVQWAVGLVFIGTAAMVFGTELLIRAEAYLGLNGAVALWLIDYVVGGIRVFAVPIAAALVAAAVVVQTLAPARGMADAEATQPDAGEAHAP</sequence>
<comment type="caution">
    <text evidence="2">The sequence shown here is derived from an EMBL/GenBank/DDBJ whole genome shotgun (WGS) entry which is preliminary data.</text>
</comment>
<keyword evidence="1" id="KW-0472">Membrane</keyword>
<organism evidence="2 3">
    <name type="scientific">Demequina litoralis</name>
    <dbReference type="NCBI Taxonomy" id="3051660"/>
    <lineage>
        <taxon>Bacteria</taxon>
        <taxon>Bacillati</taxon>
        <taxon>Actinomycetota</taxon>
        <taxon>Actinomycetes</taxon>
        <taxon>Micrococcales</taxon>
        <taxon>Demequinaceae</taxon>
        <taxon>Demequina</taxon>
    </lineage>
</organism>
<feature type="transmembrane region" description="Helical" evidence="1">
    <location>
        <begin position="12"/>
        <end position="31"/>
    </location>
</feature>
<dbReference type="RefSeq" id="WP_301131175.1">
    <property type="nucleotide sequence ID" value="NZ_JAUHPW010000002.1"/>
</dbReference>
<evidence type="ECO:0000313" key="3">
    <source>
        <dbReference type="Proteomes" id="UP001172728"/>
    </source>
</evidence>
<dbReference type="EMBL" id="JAUHPW010000002">
    <property type="protein sequence ID" value="MDN4474765.1"/>
    <property type="molecule type" value="Genomic_DNA"/>
</dbReference>
<feature type="transmembrane region" description="Helical" evidence="1">
    <location>
        <begin position="43"/>
        <end position="73"/>
    </location>
</feature>
<accession>A0ABT8G6K0</accession>
<reference evidence="2" key="1">
    <citation type="submission" date="2023-06" db="EMBL/GenBank/DDBJ databases">
        <title>Sysu t00192.</title>
        <authorList>
            <person name="Gao L."/>
            <person name="Fang B.-Z."/>
            <person name="Li W.-J."/>
        </authorList>
    </citation>
    <scope>NUCLEOTIDE SEQUENCE</scope>
    <source>
        <strain evidence="2">SYSU T00192</strain>
    </source>
</reference>
<keyword evidence="3" id="KW-1185">Reference proteome</keyword>
<proteinExistence type="predicted"/>
<dbReference type="Proteomes" id="UP001172728">
    <property type="component" value="Unassembled WGS sequence"/>
</dbReference>
<evidence type="ECO:0000256" key="1">
    <source>
        <dbReference type="SAM" id="Phobius"/>
    </source>
</evidence>
<gene>
    <name evidence="2" type="ORF">QQX09_02725</name>
</gene>